<dbReference type="EMBL" id="CP051461">
    <property type="protein sequence ID" value="QJC55602.1"/>
    <property type="molecule type" value="Genomic_DNA"/>
</dbReference>
<keyword evidence="2" id="KW-1185">Reference proteome</keyword>
<gene>
    <name evidence="1" type="ORF">HC248_00883</name>
</gene>
<dbReference type="Proteomes" id="UP000502041">
    <property type="component" value="Chromosome"/>
</dbReference>
<evidence type="ECO:0000313" key="2">
    <source>
        <dbReference type="Proteomes" id="UP000502041"/>
    </source>
</evidence>
<name>A0A6H2H6U3_9BURK</name>
<protein>
    <submittedName>
        <fullName evidence="1">Uncharacterized protein</fullName>
    </submittedName>
</protein>
<organism evidence="1 2">
    <name type="scientific">Polaromonas vacuolata</name>
    <dbReference type="NCBI Taxonomy" id="37448"/>
    <lineage>
        <taxon>Bacteria</taxon>
        <taxon>Pseudomonadati</taxon>
        <taxon>Pseudomonadota</taxon>
        <taxon>Betaproteobacteria</taxon>
        <taxon>Burkholderiales</taxon>
        <taxon>Comamonadaceae</taxon>
        <taxon>Polaromonas</taxon>
    </lineage>
</organism>
<proteinExistence type="predicted"/>
<dbReference type="InterPro" id="IPR010298">
    <property type="entry name" value="YacP-like"/>
</dbReference>
<sequence length="609" mass="66362">MLKSEPSRMKIDSILVPTNVLDLWKTALSSLDTVGIKEILQAYPHLGAGFRPGHVNPAIATTRIKAALLTFPELPKEYRAFLQSASSVASVLEYLADAVVVRDAAMLGQCFGMAETFSAMLLDERLTVRTQGFALLADWDGTEPDSAQRSISALALGAKWTVFVDKINSLRLQSPPELKALDSAVAAGLLPSILPLSLRSERTPQDGRQLLELREKRKEVRLLQRALQASSFERDSALSAKLAECRAGDKSAALAKDLALQLSQLQGQFDANVNEQVNARLSHRLLPWLRPAETFASAVAQSADTNLLGRADLLLKKQADTDRLFGLRSQLQDELIRSEAMREKLKAAQLDSLHPLAELEVLSGELAMRITAIKSLLGLTPVMPVAISSAVDQFVLRLSTSISLDEIANLRQALQASESAGLLLDHELHSAYAMMGAATSRVYAQSSLAGDKPQLNPALKGLPLYALEEALAHDLPCTLVVDGHNVLHKLGWLFRSDYEQGFPGKRARQALVQRLQTLSLQRSGLMIHLWFDGPQQGESCASENLQIHFSGGCGENRADKQIVAYLHHLQLSQPTLLRAVVTDDRDEAGQALVTGALAMAVQELALWIA</sequence>
<dbReference type="Pfam" id="PF05991">
    <property type="entry name" value="NYN_YacP"/>
    <property type="match status" value="1"/>
</dbReference>
<reference evidence="1 2" key="1">
    <citation type="submission" date="2020-04" db="EMBL/GenBank/DDBJ databases">
        <title>Complete genome of a Psychrophilic, Marine, Gas Vacuolate Bacterium Polaromonas vacuolata KCTC 22033T.</title>
        <authorList>
            <person name="Hwang K."/>
            <person name="Kim K.M."/>
        </authorList>
    </citation>
    <scope>NUCLEOTIDE SEQUENCE [LARGE SCALE GENOMIC DNA]</scope>
    <source>
        <strain evidence="1 2">KCTC 22033</strain>
    </source>
</reference>
<evidence type="ECO:0000313" key="1">
    <source>
        <dbReference type="EMBL" id="QJC55602.1"/>
    </source>
</evidence>
<dbReference type="AlphaFoldDB" id="A0A6H2H6U3"/>
<accession>A0A6H2H6U3</accession>
<dbReference type="KEGG" id="pvac:HC248_00883"/>